<comment type="subcellular location">
    <subcellularLocation>
        <location evidence="1 11">Cell outer membrane</location>
        <topology evidence="1 11">Multi-pass membrane protein</topology>
    </subcellularLocation>
</comment>
<dbReference type="InterPro" id="IPR012910">
    <property type="entry name" value="Plug_dom"/>
</dbReference>
<dbReference type="Proteomes" id="UP001595724">
    <property type="component" value="Unassembled WGS sequence"/>
</dbReference>
<dbReference type="InterPro" id="IPR000531">
    <property type="entry name" value="Beta-barrel_TonB"/>
</dbReference>
<feature type="compositionally biased region" description="Polar residues" evidence="13">
    <location>
        <begin position="52"/>
        <end position="63"/>
    </location>
</feature>
<evidence type="ECO:0000313" key="18">
    <source>
        <dbReference type="Proteomes" id="UP001595724"/>
    </source>
</evidence>
<evidence type="ECO:0000256" key="14">
    <source>
        <dbReference type="SAM" id="SignalP"/>
    </source>
</evidence>
<accession>A0ABV7UUP8</accession>
<protein>
    <submittedName>
        <fullName evidence="17">TonB-dependent receptor</fullName>
    </submittedName>
</protein>
<dbReference type="InterPro" id="IPR006311">
    <property type="entry name" value="TAT_signal"/>
</dbReference>
<dbReference type="Pfam" id="PF00593">
    <property type="entry name" value="TonB_dep_Rec_b-barrel"/>
    <property type="match status" value="1"/>
</dbReference>
<keyword evidence="8 12" id="KW-0798">TonB box</keyword>
<evidence type="ECO:0000256" key="2">
    <source>
        <dbReference type="ARBA" id="ARBA00022448"/>
    </source>
</evidence>
<feature type="domain" description="TonB-dependent receptor plug" evidence="16">
    <location>
        <begin position="80"/>
        <end position="190"/>
    </location>
</feature>
<keyword evidence="2 11" id="KW-0813">Transport</keyword>
<dbReference type="PROSITE" id="PS51318">
    <property type="entry name" value="TAT"/>
    <property type="match status" value="1"/>
</dbReference>
<feature type="domain" description="TonB-dependent receptor-like beta-barrel" evidence="15">
    <location>
        <begin position="286"/>
        <end position="753"/>
    </location>
</feature>
<sequence>MQHSNSARSTRRSPLVVAIAGALALASSGAVLAQDPAGAPPNAEPVDASAANPDQASAGNEPTNLGRITVTANKRVENINEVASAISVLDGEQLEKVSATQLSDYADYIPGFQAVSLGSPGKTIISMRGIAPLSSGSTIGTYIDETPLGSSGLYQRATQLALDLLPYDIERVEVLRGPQGTLYGAGAMGGLLKYVTREPDLSETEFRVGAGVSSVQDGEIGKTVRFGANLPITRDRLGLRLSYTRNEIPGYVDNTISGEDDINDGTQTSARAALLWQGDAVSLKLSAMRQTADTDNDGNVALDPATGDAIDGDLTNRIWFDETFRRDMDFYAGTLDWDLGWADFISATGFSKTKAFFRADSTVEYGQFTNLGLGLPDPGSAYFDNALTLEKFTQEFRLTSKSGSPFEWLLGAFHTRETGNNTQFIALRQLDGSPLPAPYDGIAGTLAYLEIPTEYRETAVFANASYRFTERFKIGAGVRYAKNDQDFSQNVSEGILLPIADTDNSSSEDVFTWSVSPQFQLDDDTLLYAKVATGYQPGGPNVVLPGIPPAVDSSTLTSYELGLKGLFADARLQLDLAAYRIDWEDIQIITYFNGNSGLANGGKARSQGLELSTRFRATSNLQLGFNANYTDATLSEDLPPLFIPSPPYVVQLNNGLEGDTLPYIPKYSWSATADYYFELGGGWEGNVGGGVRWVDDRPTGTSERQVIRTDTTPAVVVDDTTTPAIEVGSYSSLDLYAGIANDSWSIRAYVKNVTDERAYQTIANRTNALTDEVPFQVGTPIRPRTFGIEVDYRF</sequence>
<dbReference type="PROSITE" id="PS52016">
    <property type="entry name" value="TONB_DEPENDENT_REC_3"/>
    <property type="match status" value="1"/>
</dbReference>
<evidence type="ECO:0000259" key="16">
    <source>
        <dbReference type="Pfam" id="PF07715"/>
    </source>
</evidence>
<keyword evidence="10 11" id="KW-0998">Cell outer membrane</keyword>
<dbReference type="SUPFAM" id="SSF56935">
    <property type="entry name" value="Porins"/>
    <property type="match status" value="1"/>
</dbReference>
<dbReference type="InterPro" id="IPR036942">
    <property type="entry name" value="Beta-barrel_TonB_sf"/>
</dbReference>
<keyword evidence="17" id="KW-0675">Receptor</keyword>
<dbReference type="InterPro" id="IPR039426">
    <property type="entry name" value="TonB-dep_rcpt-like"/>
</dbReference>
<dbReference type="RefSeq" id="WP_386709743.1">
    <property type="nucleotide sequence ID" value="NZ_JBHRYF010000008.1"/>
</dbReference>
<evidence type="ECO:0000256" key="8">
    <source>
        <dbReference type="ARBA" id="ARBA00023077"/>
    </source>
</evidence>
<dbReference type="CDD" id="cd01347">
    <property type="entry name" value="ligand_gated_channel"/>
    <property type="match status" value="1"/>
</dbReference>
<comment type="caution">
    <text evidence="17">The sequence shown here is derived from an EMBL/GenBank/DDBJ whole genome shotgun (WGS) entry which is preliminary data.</text>
</comment>
<evidence type="ECO:0000256" key="11">
    <source>
        <dbReference type="PROSITE-ProRule" id="PRU01360"/>
    </source>
</evidence>
<feature type="chain" id="PRO_5045495235" evidence="14">
    <location>
        <begin position="34"/>
        <end position="794"/>
    </location>
</feature>
<evidence type="ECO:0000256" key="10">
    <source>
        <dbReference type="ARBA" id="ARBA00023237"/>
    </source>
</evidence>
<evidence type="ECO:0000256" key="9">
    <source>
        <dbReference type="ARBA" id="ARBA00023136"/>
    </source>
</evidence>
<evidence type="ECO:0000256" key="13">
    <source>
        <dbReference type="SAM" id="MobiDB-lite"/>
    </source>
</evidence>
<keyword evidence="9 11" id="KW-0472">Membrane</keyword>
<evidence type="ECO:0000256" key="1">
    <source>
        <dbReference type="ARBA" id="ARBA00004571"/>
    </source>
</evidence>
<name>A0ABV7UUP8_9GAMM</name>
<keyword evidence="6" id="KW-0408">Iron</keyword>
<evidence type="ECO:0000259" key="15">
    <source>
        <dbReference type="Pfam" id="PF00593"/>
    </source>
</evidence>
<keyword evidence="7" id="KW-0406">Ion transport</keyword>
<keyword evidence="3 11" id="KW-1134">Transmembrane beta strand</keyword>
<keyword evidence="5 11" id="KW-0812">Transmembrane</keyword>
<dbReference type="PANTHER" id="PTHR32552:SF81">
    <property type="entry name" value="TONB-DEPENDENT OUTER MEMBRANE RECEPTOR"/>
    <property type="match status" value="1"/>
</dbReference>
<organism evidence="17 18">
    <name type="scientific">Luteimonas notoginsengisoli</name>
    <dbReference type="NCBI Taxonomy" id="1578200"/>
    <lineage>
        <taxon>Bacteria</taxon>
        <taxon>Pseudomonadati</taxon>
        <taxon>Pseudomonadota</taxon>
        <taxon>Gammaproteobacteria</taxon>
        <taxon>Lysobacterales</taxon>
        <taxon>Lysobacteraceae</taxon>
        <taxon>Luteimonas</taxon>
    </lineage>
</organism>
<evidence type="ECO:0000256" key="3">
    <source>
        <dbReference type="ARBA" id="ARBA00022452"/>
    </source>
</evidence>
<reference evidence="18" key="1">
    <citation type="journal article" date="2019" name="Int. J. Syst. Evol. Microbiol.">
        <title>The Global Catalogue of Microorganisms (GCM) 10K type strain sequencing project: providing services to taxonomists for standard genome sequencing and annotation.</title>
        <authorList>
            <consortium name="The Broad Institute Genomics Platform"/>
            <consortium name="The Broad Institute Genome Sequencing Center for Infectious Disease"/>
            <person name="Wu L."/>
            <person name="Ma J."/>
        </authorList>
    </citation>
    <scope>NUCLEOTIDE SEQUENCE [LARGE SCALE GENOMIC DNA]</scope>
    <source>
        <strain evidence="18">KCTC 42211</strain>
    </source>
</reference>
<feature type="region of interest" description="Disordered" evidence="13">
    <location>
        <begin position="35"/>
        <end position="66"/>
    </location>
</feature>
<keyword evidence="14" id="KW-0732">Signal</keyword>
<keyword evidence="18" id="KW-1185">Reference proteome</keyword>
<evidence type="ECO:0000256" key="7">
    <source>
        <dbReference type="ARBA" id="ARBA00023065"/>
    </source>
</evidence>
<dbReference type="Pfam" id="PF07715">
    <property type="entry name" value="Plug"/>
    <property type="match status" value="1"/>
</dbReference>
<evidence type="ECO:0000256" key="5">
    <source>
        <dbReference type="ARBA" id="ARBA00022692"/>
    </source>
</evidence>
<keyword evidence="4" id="KW-0410">Iron transport</keyword>
<evidence type="ECO:0000313" key="17">
    <source>
        <dbReference type="EMBL" id="MFC3660389.1"/>
    </source>
</evidence>
<evidence type="ECO:0000256" key="4">
    <source>
        <dbReference type="ARBA" id="ARBA00022496"/>
    </source>
</evidence>
<evidence type="ECO:0000256" key="12">
    <source>
        <dbReference type="RuleBase" id="RU003357"/>
    </source>
</evidence>
<dbReference type="EMBL" id="JBHRYF010000008">
    <property type="protein sequence ID" value="MFC3660389.1"/>
    <property type="molecule type" value="Genomic_DNA"/>
</dbReference>
<gene>
    <name evidence="17" type="ORF">ACFOM9_09960</name>
</gene>
<dbReference type="Gene3D" id="2.40.170.20">
    <property type="entry name" value="TonB-dependent receptor, beta-barrel domain"/>
    <property type="match status" value="1"/>
</dbReference>
<feature type="signal peptide" evidence="14">
    <location>
        <begin position="1"/>
        <end position="33"/>
    </location>
</feature>
<comment type="similarity">
    <text evidence="11 12">Belongs to the TonB-dependent receptor family.</text>
</comment>
<dbReference type="PANTHER" id="PTHR32552">
    <property type="entry name" value="FERRICHROME IRON RECEPTOR-RELATED"/>
    <property type="match status" value="1"/>
</dbReference>
<evidence type="ECO:0000256" key="6">
    <source>
        <dbReference type="ARBA" id="ARBA00023004"/>
    </source>
</evidence>
<proteinExistence type="inferred from homology"/>